<dbReference type="Proteomes" id="UP000247498">
    <property type="component" value="Unassembled WGS sequence"/>
</dbReference>
<accession>A0A2V0PBV0</accession>
<feature type="compositionally biased region" description="Low complexity" evidence="1">
    <location>
        <begin position="15"/>
        <end position="37"/>
    </location>
</feature>
<feature type="compositionally biased region" description="Low complexity" evidence="1">
    <location>
        <begin position="529"/>
        <end position="540"/>
    </location>
</feature>
<feature type="region of interest" description="Disordered" evidence="1">
    <location>
        <begin position="147"/>
        <end position="170"/>
    </location>
</feature>
<feature type="compositionally biased region" description="Gly residues" evidence="1">
    <location>
        <begin position="456"/>
        <end position="479"/>
    </location>
</feature>
<feature type="region of interest" description="Disordered" evidence="1">
    <location>
        <begin position="594"/>
        <end position="632"/>
    </location>
</feature>
<feature type="compositionally biased region" description="Polar residues" evidence="1">
    <location>
        <begin position="514"/>
        <end position="528"/>
    </location>
</feature>
<feature type="region of interest" description="Disordered" evidence="1">
    <location>
        <begin position="447"/>
        <end position="483"/>
    </location>
</feature>
<keyword evidence="3" id="KW-1185">Reference proteome</keyword>
<evidence type="ECO:0000313" key="3">
    <source>
        <dbReference type="Proteomes" id="UP000247498"/>
    </source>
</evidence>
<evidence type="ECO:0000256" key="1">
    <source>
        <dbReference type="SAM" id="MobiDB-lite"/>
    </source>
</evidence>
<feature type="compositionally biased region" description="Low complexity" evidence="1">
    <location>
        <begin position="147"/>
        <end position="169"/>
    </location>
</feature>
<dbReference type="AlphaFoldDB" id="A0A2V0PBV0"/>
<proteinExistence type="predicted"/>
<protein>
    <submittedName>
        <fullName evidence="2">Uncharacterized protein</fullName>
    </submittedName>
</protein>
<feature type="compositionally biased region" description="Low complexity" evidence="1">
    <location>
        <begin position="68"/>
        <end position="83"/>
    </location>
</feature>
<feature type="region of interest" description="Disordered" evidence="1">
    <location>
        <begin position="1"/>
        <end position="106"/>
    </location>
</feature>
<feature type="compositionally biased region" description="Low complexity" evidence="1">
    <location>
        <begin position="91"/>
        <end position="101"/>
    </location>
</feature>
<name>A0A2V0PBV0_9CHLO</name>
<sequence length="672" mass="64071">MTPRAAGSGGGGGARRTASPRAAATTAATAEAPALPAQSKLLVASTPPINPGTAVAPGSGGRQRSPLAASHFSAVPPAVAAPAAPAPPQPARRASSAAAAADGTAQQLRGSHEFVLSYALASRDEDLARRVKQAGLADESSAAAAAAQFSRRRTAPAALPRPLPRASAAGDGTAVVGLQPASAKGVSQEPAQQGKGIGGCEVVCSAAEDNSQQAAPPAGLETEPAPAAVAAASMERGPRAVSGAATYAARTPSSLAGSGTCASPPPYLPLTSVRGAHEAALSSPEDYSPLQAFTAAVDAALGAPLPRGAQLKIAAALVCQHGARARPHGGAVGRDVKAAAAAAADLLRHRVRGVSPDALVRTAAKMVLGGFPYGGGSLQEALTAGGGDGGGVPMPCGRGPAILSAAASAHLPLLSGGSGGELGGGTGGRHSIGDGTEVVVVRPNGGTTRQDAEAEGGFGAPQGTAGSGAGGGSPSGGSGKEAAAGLQQLVPEAAQSAPLAVAAELRAAPAAVQRSPTAAQSPAPLQQQGPGERAVAAAAGSPPPSRQNNLDRGASAAVDAAGAGLEVAGAAEGDAIAPLCAAPAATTLLVWASGGSSEGSNSGDADASRMPRVSSGSGGSADGSSADGGTAGRRGWLSRAVARVLAALRRVLGGCLAPTTGAAAHGAGMGCP</sequence>
<gene>
    <name evidence="2" type="ORF">Rsub_06690</name>
</gene>
<feature type="region of interest" description="Disordered" evidence="1">
    <location>
        <begin position="512"/>
        <end position="554"/>
    </location>
</feature>
<dbReference type="EMBL" id="BDRX01000053">
    <property type="protein sequence ID" value="GBF94575.1"/>
    <property type="molecule type" value="Genomic_DNA"/>
</dbReference>
<organism evidence="2 3">
    <name type="scientific">Raphidocelis subcapitata</name>
    <dbReference type="NCBI Taxonomy" id="307507"/>
    <lineage>
        <taxon>Eukaryota</taxon>
        <taxon>Viridiplantae</taxon>
        <taxon>Chlorophyta</taxon>
        <taxon>core chlorophytes</taxon>
        <taxon>Chlorophyceae</taxon>
        <taxon>CS clade</taxon>
        <taxon>Sphaeropleales</taxon>
        <taxon>Selenastraceae</taxon>
        <taxon>Raphidocelis</taxon>
    </lineage>
</organism>
<reference evidence="2 3" key="1">
    <citation type="journal article" date="2018" name="Sci. Rep.">
        <title>Raphidocelis subcapitata (=Pseudokirchneriella subcapitata) provides an insight into genome evolution and environmental adaptations in the Sphaeropleales.</title>
        <authorList>
            <person name="Suzuki S."/>
            <person name="Yamaguchi H."/>
            <person name="Nakajima N."/>
            <person name="Kawachi M."/>
        </authorList>
    </citation>
    <scope>NUCLEOTIDE SEQUENCE [LARGE SCALE GENOMIC DNA]</scope>
    <source>
        <strain evidence="2 3">NIES-35</strain>
    </source>
</reference>
<dbReference type="InParanoid" id="A0A2V0PBV0"/>
<feature type="compositionally biased region" description="Low complexity" evidence="1">
    <location>
        <begin position="594"/>
        <end position="605"/>
    </location>
</feature>
<comment type="caution">
    <text evidence="2">The sequence shown here is derived from an EMBL/GenBank/DDBJ whole genome shotgun (WGS) entry which is preliminary data.</text>
</comment>
<evidence type="ECO:0000313" key="2">
    <source>
        <dbReference type="EMBL" id="GBF94575.1"/>
    </source>
</evidence>